<protein>
    <submittedName>
        <fullName evidence="1">Uncharacterized protein</fullName>
    </submittedName>
</protein>
<dbReference type="EMBL" id="JAVDRP010000002">
    <property type="protein sequence ID" value="MDR6408016.1"/>
    <property type="molecule type" value="Genomic_DNA"/>
</dbReference>
<proteinExistence type="predicted"/>
<sequence length="135" mass="14728">MTHPSPFLLHGQAYARSRVPQALFASFFLSFAALLRRSPVFQAASRAAARLGIVRNTPANLTFRRHTFLKTLGSEPSPIVKFGGLRGGASSACRLKRCYPARRNVSAVFGGAASFAALPRGRLEHALYQADKRQN</sequence>
<accession>A0ABU1LMP1</accession>
<keyword evidence="2" id="KW-1185">Reference proteome</keyword>
<dbReference type="Proteomes" id="UP001264340">
    <property type="component" value="Unassembled WGS sequence"/>
</dbReference>
<organism evidence="1 2">
    <name type="scientific">Paraburkholderia terricola</name>
    <dbReference type="NCBI Taxonomy" id="169427"/>
    <lineage>
        <taxon>Bacteria</taxon>
        <taxon>Pseudomonadati</taxon>
        <taxon>Pseudomonadota</taxon>
        <taxon>Betaproteobacteria</taxon>
        <taxon>Burkholderiales</taxon>
        <taxon>Burkholderiaceae</taxon>
        <taxon>Paraburkholderia</taxon>
    </lineage>
</organism>
<comment type="caution">
    <text evidence="1">The sequence shown here is derived from an EMBL/GenBank/DDBJ whole genome shotgun (WGS) entry which is preliminary data.</text>
</comment>
<name>A0ABU1LMP1_9BURK</name>
<evidence type="ECO:0000313" key="1">
    <source>
        <dbReference type="EMBL" id="MDR6408016.1"/>
    </source>
</evidence>
<evidence type="ECO:0000313" key="2">
    <source>
        <dbReference type="Proteomes" id="UP001264340"/>
    </source>
</evidence>
<reference evidence="1 2" key="1">
    <citation type="submission" date="2023-07" db="EMBL/GenBank/DDBJ databases">
        <title>Sorghum-associated microbial communities from plants grown in Nebraska, USA.</title>
        <authorList>
            <person name="Schachtman D."/>
        </authorList>
    </citation>
    <scope>NUCLEOTIDE SEQUENCE [LARGE SCALE GENOMIC DNA]</scope>
    <source>
        <strain evidence="1 2">DS1316</strain>
    </source>
</reference>
<dbReference type="RefSeq" id="WP_310119384.1">
    <property type="nucleotide sequence ID" value="NZ_JAVDQV010000002.1"/>
</dbReference>
<gene>
    <name evidence="1" type="ORF">J2804_001404</name>
</gene>